<feature type="signal peptide" evidence="1">
    <location>
        <begin position="1"/>
        <end position="24"/>
    </location>
</feature>
<keyword evidence="4" id="KW-1185">Reference proteome</keyword>
<dbReference type="Pfam" id="PF13372">
    <property type="entry name" value="Alginate_exp"/>
    <property type="match status" value="1"/>
</dbReference>
<feature type="chain" id="PRO_5001868669" description="Alginate export domain-containing protein" evidence="1">
    <location>
        <begin position="25"/>
        <end position="399"/>
    </location>
</feature>
<keyword evidence="1" id="KW-0732">Signal</keyword>
<dbReference type="AlphaFoldDB" id="A0A091AST3"/>
<dbReference type="InterPro" id="IPR025388">
    <property type="entry name" value="Alginate_export_dom"/>
</dbReference>
<dbReference type="EMBL" id="AVCH01000203">
    <property type="protein sequence ID" value="KFN42222.1"/>
    <property type="molecule type" value="Genomic_DNA"/>
</dbReference>
<proteinExistence type="predicted"/>
<evidence type="ECO:0000313" key="3">
    <source>
        <dbReference type="EMBL" id="KFN42222.1"/>
    </source>
</evidence>
<dbReference type="eggNOG" id="ENOG502Z7YP">
    <property type="taxonomic scope" value="Bacteria"/>
</dbReference>
<reference evidence="3 4" key="1">
    <citation type="submission" date="2013-09" db="EMBL/GenBank/DDBJ databases">
        <title>Genome sequencing of Arenimonas malthae.</title>
        <authorList>
            <person name="Chen F."/>
            <person name="Wang G."/>
        </authorList>
    </citation>
    <scope>NUCLEOTIDE SEQUENCE [LARGE SCALE GENOMIC DNA]</scope>
    <source>
        <strain evidence="3 4">CC-JY-1</strain>
    </source>
</reference>
<dbReference type="PATRIC" id="fig|1384054.3.peg.2538"/>
<dbReference type="Gene3D" id="2.40.160.10">
    <property type="entry name" value="Porin"/>
    <property type="match status" value="1"/>
</dbReference>
<evidence type="ECO:0000259" key="2">
    <source>
        <dbReference type="Pfam" id="PF13372"/>
    </source>
</evidence>
<gene>
    <name evidence="3" type="ORF">N790_02835</name>
</gene>
<evidence type="ECO:0000256" key="1">
    <source>
        <dbReference type="SAM" id="SignalP"/>
    </source>
</evidence>
<organism evidence="3 4">
    <name type="scientific">Arenimonas malthae CC-JY-1</name>
    <dbReference type="NCBI Taxonomy" id="1384054"/>
    <lineage>
        <taxon>Bacteria</taxon>
        <taxon>Pseudomonadati</taxon>
        <taxon>Pseudomonadota</taxon>
        <taxon>Gammaproteobacteria</taxon>
        <taxon>Lysobacterales</taxon>
        <taxon>Lysobacteraceae</taxon>
        <taxon>Arenimonas</taxon>
    </lineage>
</organism>
<accession>A0A091AST3</accession>
<dbReference type="InterPro" id="IPR023614">
    <property type="entry name" value="Porin_dom_sf"/>
</dbReference>
<comment type="caution">
    <text evidence="3">The sequence shown here is derived from an EMBL/GenBank/DDBJ whole genome shotgun (WGS) entry which is preliminary data.</text>
</comment>
<sequence>MTLARQIALALGCAALQAAGAATADAGDWTANFRYRHESVDDAAFARDASADTLRLRLGWSRGFGQGWSVGLEGEGVAEVGDDFNSGANGRSAYPLVPDARALEVNQAWLRWRGERAGATLGRQRLLLDNQRFVGNVGWRQNEQTYDAVLLEATPRTGLTLRYAWLDRVHRVSGDEARDPLARERDLDAHLANLAWQGGAGTLVGYAYVLEDQDVATASTRTLGLRWTGERALGAAKLGWALEAARQRDHAGNPRDIDADYFLVEPSLTAAGLAWKLGWEQLGGDGANAFQTPLATLHAFNGWADKFLVTPANGLDDRYASVSGKFGRGKLEGKLGWTVAFHDFNADRGGAGYGREWDASLSFPLPAGFSGLVKLADYRSDGFARDTRKLWLQVERNWP</sequence>
<feature type="domain" description="Alginate export" evidence="2">
    <location>
        <begin position="31"/>
        <end position="266"/>
    </location>
</feature>
<dbReference type="OrthoDB" id="9767539at2"/>
<dbReference type="RefSeq" id="WP_052385972.1">
    <property type="nucleotide sequence ID" value="NZ_AVCH01000203.1"/>
</dbReference>
<name>A0A091AST3_9GAMM</name>
<dbReference type="STRING" id="1384054.N790_02835"/>
<dbReference type="Proteomes" id="UP000029392">
    <property type="component" value="Unassembled WGS sequence"/>
</dbReference>
<protein>
    <recommendedName>
        <fullName evidence="2">Alginate export domain-containing protein</fullName>
    </recommendedName>
</protein>
<evidence type="ECO:0000313" key="4">
    <source>
        <dbReference type="Proteomes" id="UP000029392"/>
    </source>
</evidence>